<organism evidence="3 4">
    <name type="scientific">Altericroceibacterium endophyticum</name>
    <dbReference type="NCBI Taxonomy" id="1808508"/>
    <lineage>
        <taxon>Bacteria</taxon>
        <taxon>Pseudomonadati</taxon>
        <taxon>Pseudomonadota</taxon>
        <taxon>Alphaproteobacteria</taxon>
        <taxon>Sphingomonadales</taxon>
        <taxon>Erythrobacteraceae</taxon>
        <taxon>Altericroceibacterium</taxon>
    </lineage>
</organism>
<dbReference type="AlphaFoldDB" id="A0A6I4T7T0"/>
<evidence type="ECO:0000256" key="1">
    <source>
        <dbReference type="ARBA" id="ARBA00022729"/>
    </source>
</evidence>
<evidence type="ECO:0000313" key="3">
    <source>
        <dbReference type="EMBL" id="MXO66748.1"/>
    </source>
</evidence>
<accession>A0A6I4T7T0</accession>
<sequence length="349" mass="38055">MRVFAKPFAALLVATALLAGCARPLPEGVTELTYATPYPPSHPFSLADQRWMDFVERESGGTLIIRPVWSGSLLSADMSMEELRHGVADIGLITPIYVRGGTHLLRTQTGFYSGADSIESQTALYRCMAASIPQFGEELKGLEVLAVQGGLLPGIVTRGRQITSLNDLKGLRIRAPTELLGVLSELGVDPVNMPMGEVYSAMAKGVIDGVIAPPDTLRALHLTEVAGYFYELKVPRGAYPARAMGKQRWNSLSAQQRALLERSKPVWEAALADEIRQSEQIGREAGEGIITWSPASAADQQHFDELYLRDGQANARDLERFGIDGIEAYRVARNSIAARDEVRCEGDDT</sequence>
<dbReference type="PANTHER" id="PTHR33376:SF15">
    <property type="entry name" value="BLL6794 PROTEIN"/>
    <property type="match status" value="1"/>
</dbReference>
<keyword evidence="4" id="KW-1185">Reference proteome</keyword>
<dbReference type="Gene3D" id="3.40.190.170">
    <property type="entry name" value="Bacterial extracellular solute-binding protein, family 7"/>
    <property type="match status" value="1"/>
</dbReference>
<dbReference type="PANTHER" id="PTHR33376">
    <property type="match status" value="1"/>
</dbReference>
<dbReference type="NCBIfam" id="NF037995">
    <property type="entry name" value="TRAP_S1"/>
    <property type="match status" value="1"/>
</dbReference>
<protein>
    <submittedName>
        <fullName evidence="3">ABC transporter substrate-binding protein</fullName>
    </submittedName>
</protein>
<feature type="signal peptide" evidence="2">
    <location>
        <begin position="1"/>
        <end position="19"/>
    </location>
</feature>
<dbReference type="GO" id="GO:0055085">
    <property type="term" value="P:transmembrane transport"/>
    <property type="evidence" value="ECO:0007669"/>
    <property type="project" value="InterPro"/>
</dbReference>
<name>A0A6I4T7T0_9SPHN</name>
<dbReference type="OrthoDB" id="8673861at2"/>
<comment type="caution">
    <text evidence="3">The sequence shown here is derived from an EMBL/GenBank/DDBJ whole genome shotgun (WGS) entry which is preliminary data.</text>
</comment>
<proteinExistence type="predicted"/>
<dbReference type="EMBL" id="WTYT01000006">
    <property type="protein sequence ID" value="MXO66748.1"/>
    <property type="molecule type" value="Genomic_DNA"/>
</dbReference>
<evidence type="ECO:0000313" key="4">
    <source>
        <dbReference type="Proteomes" id="UP000438476"/>
    </source>
</evidence>
<gene>
    <name evidence="3" type="ORF">GRI91_13360</name>
</gene>
<evidence type="ECO:0000256" key="2">
    <source>
        <dbReference type="SAM" id="SignalP"/>
    </source>
</evidence>
<dbReference type="PROSITE" id="PS51257">
    <property type="entry name" value="PROKAR_LIPOPROTEIN"/>
    <property type="match status" value="1"/>
</dbReference>
<dbReference type="InterPro" id="IPR018389">
    <property type="entry name" value="DctP_fam"/>
</dbReference>
<dbReference type="RefSeq" id="WP_160737199.1">
    <property type="nucleotide sequence ID" value="NZ_WTYT01000006.1"/>
</dbReference>
<dbReference type="Pfam" id="PF03480">
    <property type="entry name" value="DctP"/>
    <property type="match status" value="1"/>
</dbReference>
<dbReference type="InterPro" id="IPR038404">
    <property type="entry name" value="TRAP_DctP_sf"/>
</dbReference>
<keyword evidence="1 2" id="KW-0732">Signal</keyword>
<dbReference type="Proteomes" id="UP000438476">
    <property type="component" value="Unassembled WGS sequence"/>
</dbReference>
<reference evidence="3 4" key="1">
    <citation type="submission" date="2019-12" db="EMBL/GenBank/DDBJ databases">
        <title>Genomic-based taxomic classification of the family Erythrobacteraceae.</title>
        <authorList>
            <person name="Xu L."/>
        </authorList>
    </citation>
    <scope>NUCLEOTIDE SEQUENCE [LARGE SCALE GENOMIC DNA]</scope>
    <source>
        <strain evidence="3 4">LMG 29518</strain>
    </source>
</reference>
<feature type="chain" id="PRO_5026266193" evidence="2">
    <location>
        <begin position="20"/>
        <end position="349"/>
    </location>
</feature>